<dbReference type="GO" id="GO:0015297">
    <property type="term" value="F:antiporter activity"/>
    <property type="evidence" value="ECO:0007669"/>
    <property type="project" value="InterPro"/>
</dbReference>
<dbReference type="InterPro" id="IPR051327">
    <property type="entry name" value="MATE_MepA_subfamily"/>
</dbReference>
<dbReference type="InterPro" id="IPR002528">
    <property type="entry name" value="MATE_fam"/>
</dbReference>
<keyword evidence="7 10" id="KW-1133">Transmembrane helix</keyword>
<dbReference type="GO" id="GO:0046677">
    <property type="term" value="P:response to antibiotic"/>
    <property type="evidence" value="ECO:0007669"/>
    <property type="project" value="UniProtKB-KW"/>
</dbReference>
<name>A0A2N3PJI3_9HELI</name>
<dbReference type="AlphaFoldDB" id="A0A2N3PJI3"/>
<dbReference type="GeneID" id="97290237"/>
<dbReference type="Pfam" id="PF01554">
    <property type="entry name" value="MatE"/>
    <property type="match status" value="2"/>
</dbReference>
<feature type="transmembrane region" description="Helical" evidence="10">
    <location>
        <begin position="397"/>
        <end position="416"/>
    </location>
</feature>
<evidence type="ECO:0000256" key="7">
    <source>
        <dbReference type="ARBA" id="ARBA00022989"/>
    </source>
</evidence>
<dbReference type="CDD" id="cd13143">
    <property type="entry name" value="MATE_MepA_like"/>
    <property type="match status" value="1"/>
</dbReference>
<evidence type="ECO:0000256" key="3">
    <source>
        <dbReference type="ARBA" id="ARBA00022106"/>
    </source>
</evidence>
<feature type="transmembrane region" description="Helical" evidence="10">
    <location>
        <begin position="147"/>
        <end position="165"/>
    </location>
</feature>
<evidence type="ECO:0000256" key="8">
    <source>
        <dbReference type="ARBA" id="ARBA00023136"/>
    </source>
</evidence>
<dbReference type="PANTHER" id="PTHR43823">
    <property type="entry name" value="SPORULATION PROTEIN YKVU"/>
    <property type="match status" value="1"/>
</dbReference>
<protein>
    <recommendedName>
        <fullName evidence="3">Multidrug export protein MepA</fullName>
    </recommendedName>
</protein>
<keyword evidence="9" id="KW-0046">Antibiotic resistance</keyword>
<accession>A0A2N3PJI3</accession>
<evidence type="ECO:0000313" key="11">
    <source>
        <dbReference type="EMBL" id="PKT81356.1"/>
    </source>
</evidence>
<keyword evidence="5" id="KW-1003">Cell membrane</keyword>
<comment type="similarity">
    <text evidence="2">Belongs to the multi antimicrobial extrusion (MATE) (TC 2.A.66.1) family. MepA subfamily.</text>
</comment>
<dbReference type="GO" id="GO:0005886">
    <property type="term" value="C:plasma membrane"/>
    <property type="evidence" value="ECO:0007669"/>
    <property type="project" value="UniProtKB-SubCell"/>
</dbReference>
<organism evidence="11 12">
    <name type="scientific">Helicobacter winghamensis</name>
    <dbReference type="NCBI Taxonomy" id="157268"/>
    <lineage>
        <taxon>Bacteria</taxon>
        <taxon>Pseudomonadati</taxon>
        <taxon>Campylobacterota</taxon>
        <taxon>Epsilonproteobacteria</taxon>
        <taxon>Campylobacterales</taxon>
        <taxon>Helicobacteraceae</taxon>
        <taxon>Helicobacter</taxon>
    </lineage>
</organism>
<evidence type="ECO:0000256" key="10">
    <source>
        <dbReference type="SAM" id="Phobius"/>
    </source>
</evidence>
<gene>
    <name evidence="11" type="ORF">BCM31_06720</name>
</gene>
<dbReference type="InterPro" id="IPR045070">
    <property type="entry name" value="MATE_MepA-like"/>
</dbReference>
<keyword evidence="6 10" id="KW-0812">Transmembrane</keyword>
<dbReference type="PANTHER" id="PTHR43823:SF3">
    <property type="entry name" value="MULTIDRUG EXPORT PROTEIN MEPA"/>
    <property type="match status" value="1"/>
</dbReference>
<dbReference type="Proteomes" id="UP000233350">
    <property type="component" value="Unassembled WGS sequence"/>
</dbReference>
<feature type="transmembrane region" description="Helical" evidence="10">
    <location>
        <begin position="422"/>
        <end position="448"/>
    </location>
</feature>
<evidence type="ECO:0000256" key="9">
    <source>
        <dbReference type="ARBA" id="ARBA00023251"/>
    </source>
</evidence>
<proteinExistence type="inferred from homology"/>
<dbReference type="STRING" id="556267.HWAG_00985"/>
<keyword evidence="8 10" id="KW-0472">Membrane</keyword>
<dbReference type="InterPro" id="IPR048279">
    <property type="entry name" value="MdtK-like"/>
</dbReference>
<evidence type="ECO:0000313" key="12">
    <source>
        <dbReference type="Proteomes" id="UP000233350"/>
    </source>
</evidence>
<dbReference type="GO" id="GO:0042910">
    <property type="term" value="F:xenobiotic transmembrane transporter activity"/>
    <property type="evidence" value="ECO:0007669"/>
    <property type="project" value="InterPro"/>
</dbReference>
<comment type="subcellular location">
    <subcellularLocation>
        <location evidence="1">Cell membrane</location>
        <topology evidence="1">Multi-pass membrane protein</topology>
    </subcellularLocation>
</comment>
<evidence type="ECO:0000256" key="5">
    <source>
        <dbReference type="ARBA" id="ARBA00022475"/>
    </source>
</evidence>
<feature type="transmembrane region" description="Helical" evidence="10">
    <location>
        <begin position="172"/>
        <end position="192"/>
    </location>
</feature>
<evidence type="ECO:0000256" key="6">
    <source>
        <dbReference type="ARBA" id="ARBA00022692"/>
    </source>
</evidence>
<reference evidence="11 12" key="1">
    <citation type="submission" date="2016-07" db="EMBL/GenBank/DDBJ databases">
        <title>Detection of Helicobacter winghamensis from caecal content of red fox (Vulpes vulpes).</title>
        <authorList>
            <person name="Zanoni R.G."/>
            <person name="Florio D."/>
            <person name="Caffara M."/>
            <person name="Renzi M."/>
            <person name="Parisi A."/>
            <person name="Pasquali F."/>
            <person name="Manfreda G."/>
        </authorList>
    </citation>
    <scope>NUCLEOTIDE SEQUENCE [LARGE SCALE GENOMIC DNA]</scope>
    <source>
        <strain evidence="11 12">295_13</strain>
    </source>
</reference>
<feature type="transmembrane region" description="Helical" evidence="10">
    <location>
        <begin position="319"/>
        <end position="341"/>
    </location>
</feature>
<evidence type="ECO:0000256" key="1">
    <source>
        <dbReference type="ARBA" id="ARBA00004651"/>
    </source>
</evidence>
<evidence type="ECO:0000256" key="2">
    <source>
        <dbReference type="ARBA" id="ARBA00008417"/>
    </source>
</evidence>
<feature type="transmembrane region" description="Helical" evidence="10">
    <location>
        <begin position="198"/>
        <end position="219"/>
    </location>
</feature>
<dbReference type="RefSeq" id="WP_006802681.1">
    <property type="nucleotide sequence ID" value="NZ_CABKOI010000020.1"/>
</dbReference>
<feature type="transmembrane region" description="Helical" evidence="10">
    <location>
        <begin position="100"/>
        <end position="123"/>
    </location>
</feature>
<feature type="transmembrane region" description="Helical" evidence="10">
    <location>
        <begin position="372"/>
        <end position="390"/>
    </location>
</feature>
<evidence type="ECO:0000256" key="4">
    <source>
        <dbReference type="ARBA" id="ARBA00022448"/>
    </source>
</evidence>
<keyword evidence="4" id="KW-0813">Transport</keyword>
<feature type="transmembrane region" description="Helical" evidence="10">
    <location>
        <begin position="20"/>
        <end position="43"/>
    </location>
</feature>
<dbReference type="EMBL" id="MBPK01000022">
    <property type="protein sequence ID" value="PKT81356.1"/>
    <property type="molecule type" value="Genomic_DNA"/>
</dbReference>
<comment type="caution">
    <text evidence="11">The sequence shown here is derived from an EMBL/GenBank/DDBJ whole genome shotgun (WGS) entry which is preliminary data.</text>
</comment>
<feature type="transmembrane region" description="Helical" evidence="10">
    <location>
        <begin position="278"/>
        <end position="298"/>
    </location>
</feature>
<feature type="transmembrane region" description="Helical" evidence="10">
    <location>
        <begin position="63"/>
        <end position="88"/>
    </location>
</feature>
<keyword evidence="12" id="KW-1185">Reference proteome</keyword>
<sequence length="458" mass="50268">MAQSAQKSQKSKEELKTLGIPKLFFSYFIPALIAMLALSSYSTIDGIFVGKKLGENALAAIGIAWPIFPVLIAFELLFSVGGATMASYFLGRNKALHARVVFSSVFYFALVTSVIGGIVLYIFSDSIALMLGSSEQLLPFVREYTEVIYLGVFIIVLHPMLDIFAINDKQPVLAMVAMVVGAVSNIVLNYIFLFILELGIASSALATLLGHGIGMCILLQHFLRKRGDLFLVRSFNIYALLNATKNGIPQSSSEVSVSVMMLIFNHTISDIAGDRGLAIYSVIMYVGIIPFTILLSMAQGVQPIASFNYGAKLMGRVIGIFKFGLLFSLAGGIVLYGLFYICSPYLVSWFLPDDIVMRDINLLKDTQDSMRLYFLGYALLGVNIVSAIFFQSIQRTLSSFMITFSYTLVFALLFVVSLPSFYGFIGVMLAYPLGILCATFVTGGIVFYERKKGILNNI</sequence>
<dbReference type="PIRSF" id="PIRSF006603">
    <property type="entry name" value="DinF"/>
    <property type="match status" value="1"/>
</dbReference>
<dbReference type="OrthoDB" id="9808954at2"/>